<dbReference type="HOGENOM" id="CLU_010194_1_3_1"/>
<comment type="similarity">
    <text evidence="1">Belongs to the short-chain dehydrogenases/reductases (SDR) family.</text>
</comment>
<dbReference type="EMBL" id="AMWN01000003">
    <property type="protein sequence ID" value="EXJ90862.1"/>
    <property type="molecule type" value="Genomic_DNA"/>
</dbReference>
<accession>W9YDD9</accession>
<evidence type="ECO:0000313" key="5">
    <source>
        <dbReference type="EMBL" id="EXJ90862.1"/>
    </source>
</evidence>
<keyword evidence="2" id="KW-0521">NADP</keyword>
<keyword evidence="3" id="KW-0560">Oxidoreductase</keyword>
<dbReference type="PRINTS" id="PR00080">
    <property type="entry name" value="SDRFAMILY"/>
</dbReference>
<dbReference type="Proteomes" id="UP000019484">
    <property type="component" value="Unassembled WGS sequence"/>
</dbReference>
<evidence type="ECO:0000256" key="3">
    <source>
        <dbReference type="ARBA" id="ARBA00023002"/>
    </source>
</evidence>
<dbReference type="PANTHER" id="PTHR48107:SF7">
    <property type="entry name" value="RE15974P"/>
    <property type="match status" value="1"/>
</dbReference>
<dbReference type="PRINTS" id="PR00081">
    <property type="entry name" value="GDHRDH"/>
</dbReference>
<protein>
    <recommendedName>
        <fullName evidence="4">Ketoreductase domain-containing protein</fullName>
    </recommendedName>
</protein>
<feature type="domain" description="Ketoreductase" evidence="4">
    <location>
        <begin position="13"/>
        <end position="201"/>
    </location>
</feature>
<proteinExistence type="inferred from homology"/>
<dbReference type="Gene3D" id="3.40.50.720">
    <property type="entry name" value="NAD(P)-binding Rossmann-like Domain"/>
    <property type="match status" value="1"/>
</dbReference>
<evidence type="ECO:0000313" key="6">
    <source>
        <dbReference type="Proteomes" id="UP000019484"/>
    </source>
</evidence>
<dbReference type="PROSITE" id="PS00061">
    <property type="entry name" value="ADH_SHORT"/>
    <property type="match status" value="1"/>
</dbReference>
<dbReference type="FunFam" id="3.40.50.720:FF:000374">
    <property type="entry name" value="3-oxoacyl-(Acyl-carrier-protein) reductase"/>
    <property type="match status" value="1"/>
</dbReference>
<gene>
    <name evidence="5" type="ORF">A1O1_03967</name>
</gene>
<dbReference type="GeneID" id="19158855"/>
<dbReference type="SUPFAM" id="SSF51735">
    <property type="entry name" value="NAD(P)-binding Rossmann-fold domains"/>
    <property type="match status" value="1"/>
</dbReference>
<name>W9YDD9_9EURO</name>
<keyword evidence="6" id="KW-1185">Reference proteome</keyword>
<dbReference type="Pfam" id="PF13561">
    <property type="entry name" value="adh_short_C2"/>
    <property type="match status" value="1"/>
</dbReference>
<dbReference type="RefSeq" id="XP_007723056.1">
    <property type="nucleotide sequence ID" value="XM_007724866.1"/>
</dbReference>
<organism evidence="5 6">
    <name type="scientific">Capronia coronata CBS 617.96</name>
    <dbReference type="NCBI Taxonomy" id="1182541"/>
    <lineage>
        <taxon>Eukaryota</taxon>
        <taxon>Fungi</taxon>
        <taxon>Dikarya</taxon>
        <taxon>Ascomycota</taxon>
        <taxon>Pezizomycotina</taxon>
        <taxon>Eurotiomycetes</taxon>
        <taxon>Chaetothyriomycetidae</taxon>
        <taxon>Chaetothyriales</taxon>
        <taxon>Herpotrichiellaceae</taxon>
        <taxon>Capronia</taxon>
    </lineage>
</organism>
<comment type="caution">
    <text evidence="5">The sequence shown here is derived from an EMBL/GenBank/DDBJ whole genome shotgun (WGS) entry which is preliminary data.</text>
</comment>
<dbReference type="InterPro" id="IPR002347">
    <property type="entry name" value="SDR_fam"/>
</dbReference>
<dbReference type="SMART" id="SM00822">
    <property type="entry name" value="PKS_KR"/>
    <property type="match status" value="1"/>
</dbReference>
<dbReference type="AlphaFoldDB" id="W9YDD9"/>
<dbReference type="CDD" id="cd05233">
    <property type="entry name" value="SDR_c"/>
    <property type="match status" value="1"/>
</dbReference>
<dbReference type="PANTHER" id="PTHR48107">
    <property type="entry name" value="NADPH-DEPENDENT ALDEHYDE REDUCTASE-LIKE PROTEIN, CHLOROPLASTIC-RELATED"/>
    <property type="match status" value="1"/>
</dbReference>
<dbReference type="eggNOG" id="KOG0725">
    <property type="taxonomic scope" value="Eukaryota"/>
</dbReference>
<dbReference type="STRING" id="1182541.W9YDD9"/>
<reference evidence="5 6" key="1">
    <citation type="submission" date="2013-03" db="EMBL/GenBank/DDBJ databases">
        <title>The Genome Sequence of Capronia coronata CBS 617.96.</title>
        <authorList>
            <consortium name="The Broad Institute Genomics Platform"/>
            <person name="Cuomo C."/>
            <person name="de Hoog S."/>
            <person name="Gorbushina A."/>
            <person name="Walker B."/>
            <person name="Young S.K."/>
            <person name="Zeng Q."/>
            <person name="Gargeya S."/>
            <person name="Fitzgerald M."/>
            <person name="Haas B."/>
            <person name="Abouelleil A."/>
            <person name="Allen A.W."/>
            <person name="Alvarado L."/>
            <person name="Arachchi H.M."/>
            <person name="Berlin A.M."/>
            <person name="Chapman S.B."/>
            <person name="Gainer-Dewar J."/>
            <person name="Goldberg J."/>
            <person name="Griggs A."/>
            <person name="Gujja S."/>
            <person name="Hansen M."/>
            <person name="Howarth C."/>
            <person name="Imamovic A."/>
            <person name="Ireland A."/>
            <person name="Larimer J."/>
            <person name="McCowan C."/>
            <person name="Murphy C."/>
            <person name="Pearson M."/>
            <person name="Poon T.W."/>
            <person name="Priest M."/>
            <person name="Roberts A."/>
            <person name="Saif S."/>
            <person name="Shea T."/>
            <person name="Sisk P."/>
            <person name="Sykes S."/>
            <person name="Wortman J."/>
            <person name="Nusbaum C."/>
            <person name="Birren B."/>
        </authorList>
    </citation>
    <scope>NUCLEOTIDE SEQUENCE [LARGE SCALE GENOMIC DNA]</scope>
    <source>
        <strain evidence="5 6">CBS 617.96</strain>
    </source>
</reference>
<sequence>MAAELPGQTLEGKVAIVTGSSRGLGAGMAMAMARRGAKVVITYTSASSEAKAATLVSEIEALPNSSSAVSVRADLSDISAPSAIVAASLSAFGSAIHILVNNAAVQITQPLAKITLENYQSVYDINVRGVILMTQAVLPHLQPRSRVINISSVGGRAGFADLSLYTSSKAALEGLTRSWAAELGQNGTTVNAVAPGPVKSDMLDSIPPHIVQMQMDNTPVEHRVGTSHEVASVVAWLAGADSSWVSGQVLNVSGGWSMY</sequence>
<dbReference type="GO" id="GO:0016614">
    <property type="term" value="F:oxidoreductase activity, acting on CH-OH group of donors"/>
    <property type="evidence" value="ECO:0007669"/>
    <property type="project" value="UniProtKB-ARBA"/>
</dbReference>
<dbReference type="InterPro" id="IPR057326">
    <property type="entry name" value="KR_dom"/>
</dbReference>
<evidence type="ECO:0000256" key="2">
    <source>
        <dbReference type="ARBA" id="ARBA00022857"/>
    </source>
</evidence>
<dbReference type="InterPro" id="IPR020904">
    <property type="entry name" value="Sc_DH/Rdtase_CS"/>
</dbReference>
<evidence type="ECO:0000256" key="1">
    <source>
        <dbReference type="ARBA" id="ARBA00006484"/>
    </source>
</evidence>
<dbReference type="OrthoDB" id="47007at2759"/>
<evidence type="ECO:0000259" key="4">
    <source>
        <dbReference type="SMART" id="SM00822"/>
    </source>
</evidence>
<dbReference type="InterPro" id="IPR036291">
    <property type="entry name" value="NAD(P)-bd_dom_sf"/>
</dbReference>